<accession>A0A9D4VBX4</accession>
<name>A0A9D4VBX4_ADICA</name>
<evidence type="ECO:0000313" key="2">
    <source>
        <dbReference type="EMBL" id="KAI5083670.1"/>
    </source>
</evidence>
<dbReference type="OrthoDB" id="1729146at2759"/>
<dbReference type="Proteomes" id="UP000886520">
    <property type="component" value="Chromosome 3"/>
</dbReference>
<dbReference type="EMBL" id="JABFUD020000002">
    <property type="protein sequence ID" value="KAI5083670.1"/>
    <property type="molecule type" value="Genomic_DNA"/>
</dbReference>
<reference evidence="2" key="1">
    <citation type="submission" date="2021-01" db="EMBL/GenBank/DDBJ databases">
        <title>Adiantum capillus-veneris genome.</title>
        <authorList>
            <person name="Fang Y."/>
            <person name="Liao Q."/>
        </authorList>
    </citation>
    <scope>NUCLEOTIDE SEQUENCE</scope>
    <source>
        <strain evidence="2">H3</strain>
        <tissue evidence="2">Leaf</tissue>
    </source>
</reference>
<comment type="caution">
    <text evidence="2">The sequence shown here is derived from an EMBL/GenBank/DDBJ whole genome shotgun (WGS) entry which is preliminary data.</text>
</comment>
<feature type="compositionally biased region" description="Basic residues" evidence="1">
    <location>
        <begin position="38"/>
        <end position="48"/>
    </location>
</feature>
<sequence length="102" mass="11571">MVHQLNREPPSPEACHKAEQERGGTHRPHHPQDPPSCHHNRYVVTRHSHASDEPRTKKKTTLKTCKSKPTTMEHTIHKLGVVGMRSTTKTKAPADCHPDHIE</sequence>
<feature type="region of interest" description="Disordered" evidence="1">
    <location>
        <begin position="1"/>
        <end position="71"/>
    </location>
</feature>
<feature type="compositionally biased region" description="Basic and acidic residues" evidence="1">
    <location>
        <begin position="92"/>
        <end position="102"/>
    </location>
</feature>
<organism evidence="2 3">
    <name type="scientific">Adiantum capillus-veneris</name>
    <name type="common">Maidenhair fern</name>
    <dbReference type="NCBI Taxonomy" id="13818"/>
    <lineage>
        <taxon>Eukaryota</taxon>
        <taxon>Viridiplantae</taxon>
        <taxon>Streptophyta</taxon>
        <taxon>Embryophyta</taxon>
        <taxon>Tracheophyta</taxon>
        <taxon>Polypodiopsida</taxon>
        <taxon>Polypodiidae</taxon>
        <taxon>Polypodiales</taxon>
        <taxon>Pteridineae</taxon>
        <taxon>Pteridaceae</taxon>
        <taxon>Vittarioideae</taxon>
        <taxon>Adiantum</taxon>
    </lineage>
</organism>
<feature type="compositionally biased region" description="Basic and acidic residues" evidence="1">
    <location>
        <begin position="14"/>
        <end position="24"/>
    </location>
</feature>
<proteinExistence type="predicted"/>
<dbReference type="AlphaFoldDB" id="A0A9D4VBX4"/>
<gene>
    <name evidence="2" type="ORF">GOP47_0003413</name>
</gene>
<evidence type="ECO:0000313" key="3">
    <source>
        <dbReference type="Proteomes" id="UP000886520"/>
    </source>
</evidence>
<protein>
    <submittedName>
        <fullName evidence="2">Uncharacterized protein</fullName>
    </submittedName>
</protein>
<feature type="region of interest" description="Disordered" evidence="1">
    <location>
        <begin position="83"/>
        <end position="102"/>
    </location>
</feature>
<keyword evidence="3" id="KW-1185">Reference proteome</keyword>
<evidence type="ECO:0000256" key="1">
    <source>
        <dbReference type="SAM" id="MobiDB-lite"/>
    </source>
</evidence>